<organism evidence="1 2">
    <name type="scientific">Nostoc sphaeroides CCNUC1</name>
    <dbReference type="NCBI Taxonomy" id="2653204"/>
    <lineage>
        <taxon>Bacteria</taxon>
        <taxon>Bacillati</taxon>
        <taxon>Cyanobacteriota</taxon>
        <taxon>Cyanophyceae</taxon>
        <taxon>Nostocales</taxon>
        <taxon>Nostocaceae</taxon>
        <taxon>Nostoc</taxon>
    </lineage>
</organism>
<dbReference type="AlphaFoldDB" id="A0A5P8WJ61"/>
<dbReference type="EMBL" id="CP045227">
    <property type="protein sequence ID" value="QFS51869.1"/>
    <property type="molecule type" value="Genomic_DNA"/>
</dbReference>
<evidence type="ECO:0000313" key="1">
    <source>
        <dbReference type="EMBL" id="QFS51869.1"/>
    </source>
</evidence>
<dbReference type="KEGG" id="nsh:GXM_09363"/>
<reference evidence="1 2" key="1">
    <citation type="submission" date="2019-10" db="EMBL/GenBank/DDBJ databases">
        <title>Genomic and transcriptomic insights into the perfect genentic adaptation of a filamentous nitrogen-fixing cyanobacterium to rice fields.</title>
        <authorList>
            <person name="Chen Z."/>
        </authorList>
    </citation>
    <scope>NUCLEOTIDE SEQUENCE [LARGE SCALE GENOMIC DNA]</scope>
    <source>
        <strain evidence="1">CCNUC1</strain>
    </source>
</reference>
<name>A0A5P8WJ61_9NOSO</name>
<keyword evidence="2" id="KW-1185">Reference proteome</keyword>
<proteinExistence type="predicted"/>
<protein>
    <submittedName>
        <fullName evidence="1">Uncharacterized protein</fullName>
    </submittedName>
</protein>
<sequence>MGLPKTSTLVKAAESQLAILHNSRKRCIAQTIAFQGVHLRRDFANQEPVTTELWHLDAEDRRMIKVIIYLNDVRIEHELFEYIPKSQQRIMKITAMLTRIFSQNLCRLGALVTS</sequence>
<gene>
    <name evidence="1" type="ORF">GXM_09363</name>
</gene>
<dbReference type="Proteomes" id="UP000326678">
    <property type="component" value="Chromosome Gxm2"/>
</dbReference>
<accession>A0A5P8WJ61</accession>
<evidence type="ECO:0000313" key="2">
    <source>
        <dbReference type="Proteomes" id="UP000326678"/>
    </source>
</evidence>
<dbReference type="RefSeq" id="WP_194198900.1">
    <property type="nucleotide sequence ID" value="NZ_CP045227.1"/>
</dbReference>